<keyword evidence="7" id="KW-1185">Reference proteome</keyword>
<organism evidence="6 7">
    <name type="scientific">Calypte anna</name>
    <name type="common">Anna's hummingbird</name>
    <name type="synonym">Archilochus anna</name>
    <dbReference type="NCBI Taxonomy" id="9244"/>
    <lineage>
        <taxon>Eukaryota</taxon>
        <taxon>Metazoa</taxon>
        <taxon>Chordata</taxon>
        <taxon>Craniata</taxon>
        <taxon>Vertebrata</taxon>
        <taxon>Euteleostomi</taxon>
        <taxon>Archelosauria</taxon>
        <taxon>Archosauria</taxon>
        <taxon>Dinosauria</taxon>
        <taxon>Saurischia</taxon>
        <taxon>Theropoda</taxon>
        <taxon>Coelurosauria</taxon>
        <taxon>Aves</taxon>
        <taxon>Neognathae</taxon>
        <taxon>Neoaves</taxon>
        <taxon>Strisores</taxon>
        <taxon>Apodiformes</taxon>
        <taxon>Trochilidae</taxon>
        <taxon>Calypte</taxon>
    </lineage>
</organism>
<gene>
    <name evidence="6" type="ORF">N300_05363</name>
</gene>
<keyword evidence="2" id="KW-0963">Cytoplasm</keyword>
<dbReference type="AlphaFoldDB" id="A0A091IB30"/>
<evidence type="ECO:0000256" key="2">
    <source>
        <dbReference type="ARBA" id="ARBA00022490"/>
    </source>
</evidence>
<evidence type="ECO:0000256" key="1">
    <source>
        <dbReference type="ARBA" id="ARBA00004300"/>
    </source>
</evidence>
<feature type="non-terminal residue" evidence="6">
    <location>
        <position position="1"/>
    </location>
</feature>
<keyword evidence="3" id="KW-0597">Phosphoprotein</keyword>
<dbReference type="STRING" id="9244.A0A091IB30"/>
<dbReference type="GO" id="GO:0005813">
    <property type="term" value="C:centrosome"/>
    <property type="evidence" value="ECO:0007669"/>
    <property type="project" value="UniProtKB-SubCell"/>
</dbReference>
<accession>A0A091IB30</accession>
<evidence type="ECO:0000313" key="7">
    <source>
        <dbReference type="Proteomes" id="UP000054308"/>
    </source>
</evidence>
<dbReference type="Proteomes" id="UP000054308">
    <property type="component" value="Unassembled WGS sequence"/>
</dbReference>
<keyword evidence="5" id="KW-0175">Coiled coil</keyword>
<evidence type="ECO:0000256" key="4">
    <source>
        <dbReference type="ARBA" id="ARBA00023212"/>
    </source>
</evidence>
<feature type="non-terminal residue" evidence="6">
    <location>
        <position position="172"/>
    </location>
</feature>
<reference evidence="6 7" key="1">
    <citation type="submission" date="2014-04" db="EMBL/GenBank/DDBJ databases">
        <title>Genome evolution of avian class.</title>
        <authorList>
            <person name="Zhang G."/>
            <person name="Li C."/>
        </authorList>
    </citation>
    <scope>NUCLEOTIDE SEQUENCE [LARGE SCALE GENOMIC DNA]</scope>
    <source>
        <strain evidence="6">BGI_N300</strain>
    </source>
</reference>
<dbReference type="EMBL" id="KL217608">
    <property type="protein sequence ID" value="KFO96950.1"/>
    <property type="molecule type" value="Genomic_DNA"/>
</dbReference>
<sequence length="172" mass="19575">QLLEAKASLSLAQTQHALQLQQAKAQMNSMVPKKQFEQVQTSLRKEQCKAQQLQENIHRQAEQMCRQLLRTQEEHEHLLQAAVEQAEGLEHNLRSVEAVLSERAAQLKDAQAQLSRNKLLIEDLREENRRLAMALQAAELKQKSTEEKNQLLEEQASALKQLIGKITPVSLS</sequence>
<evidence type="ECO:0000313" key="6">
    <source>
        <dbReference type="EMBL" id="KFO96950.1"/>
    </source>
</evidence>
<dbReference type="PANTHER" id="PTHR18905">
    <property type="entry name" value="NINEIN"/>
    <property type="match status" value="1"/>
</dbReference>
<protein>
    <submittedName>
        <fullName evidence="6">Ninein-like</fullName>
    </submittedName>
</protein>
<keyword evidence="4" id="KW-0206">Cytoskeleton</keyword>
<dbReference type="PANTHER" id="PTHR18905:SF12">
    <property type="entry name" value="NINEIN-LIKE PROTEIN"/>
    <property type="match status" value="1"/>
</dbReference>
<name>A0A091IB30_CALAN</name>
<comment type="subcellular location">
    <subcellularLocation>
        <location evidence="1">Cytoplasm</location>
        <location evidence="1">Cytoskeleton</location>
        <location evidence="1">Microtubule organizing center</location>
        <location evidence="1">Centrosome</location>
    </subcellularLocation>
</comment>
<evidence type="ECO:0000256" key="5">
    <source>
        <dbReference type="SAM" id="Coils"/>
    </source>
</evidence>
<dbReference type="GO" id="GO:0034454">
    <property type="term" value="P:microtubule anchoring at centrosome"/>
    <property type="evidence" value="ECO:0007669"/>
    <property type="project" value="TreeGrafter"/>
</dbReference>
<feature type="coiled-coil region" evidence="5">
    <location>
        <begin position="36"/>
        <end position="162"/>
    </location>
</feature>
<evidence type="ECO:0000256" key="3">
    <source>
        <dbReference type="ARBA" id="ARBA00022553"/>
    </source>
</evidence>
<proteinExistence type="predicted"/>